<evidence type="ECO:0000256" key="3">
    <source>
        <dbReference type="ARBA" id="ARBA00022692"/>
    </source>
</evidence>
<feature type="transmembrane region" description="Helical" evidence="6">
    <location>
        <begin position="32"/>
        <end position="57"/>
    </location>
</feature>
<keyword evidence="5 6" id="KW-0472">Membrane</keyword>
<keyword evidence="3 6" id="KW-0812">Transmembrane</keyword>
<evidence type="ECO:0000256" key="5">
    <source>
        <dbReference type="ARBA" id="ARBA00023136"/>
    </source>
</evidence>
<gene>
    <name evidence="7" type="ORF">CGI_10005557</name>
</gene>
<feature type="transmembrane region" description="Helical" evidence="6">
    <location>
        <begin position="99"/>
        <end position="121"/>
    </location>
</feature>
<feature type="transmembrane region" description="Helical" evidence="6">
    <location>
        <begin position="250"/>
        <end position="269"/>
    </location>
</feature>
<feature type="transmembrane region" description="Helical" evidence="6">
    <location>
        <begin position="127"/>
        <end position="153"/>
    </location>
</feature>
<dbReference type="InParanoid" id="K1PPC1"/>
<evidence type="ECO:0000256" key="2">
    <source>
        <dbReference type="ARBA" id="ARBA00010199"/>
    </source>
</evidence>
<dbReference type="GO" id="GO:0015297">
    <property type="term" value="F:antiporter activity"/>
    <property type="evidence" value="ECO:0007669"/>
    <property type="project" value="InterPro"/>
</dbReference>
<dbReference type="PANTHER" id="PTHR11206">
    <property type="entry name" value="MULTIDRUG RESISTANCE PROTEIN"/>
    <property type="match status" value="1"/>
</dbReference>
<comment type="similarity">
    <text evidence="2 6">Belongs to the multi antimicrobial extrusion (MATE) (TC 2.A.66.1) family.</text>
</comment>
<feature type="transmembrane region" description="Helical" evidence="6">
    <location>
        <begin position="281"/>
        <end position="297"/>
    </location>
</feature>
<evidence type="ECO:0000256" key="6">
    <source>
        <dbReference type="RuleBase" id="RU004914"/>
    </source>
</evidence>
<feature type="transmembrane region" description="Helical" evidence="6">
    <location>
        <begin position="489"/>
        <end position="515"/>
    </location>
</feature>
<dbReference type="CDD" id="cd13132">
    <property type="entry name" value="MATE_eukaryotic"/>
    <property type="match status" value="1"/>
</dbReference>
<feature type="transmembrane region" description="Helical" evidence="6">
    <location>
        <begin position="216"/>
        <end position="238"/>
    </location>
</feature>
<feature type="transmembrane region" description="Helical" evidence="6">
    <location>
        <begin position="351"/>
        <end position="370"/>
    </location>
</feature>
<feature type="transmembrane region" description="Helical" evidence="6">
    <location>
        <begin position="69"/>
        <end position="87"/>
    </location>
</feature>
<proteinExistence type="inferred from homology"/>
<dbReference type="GO" id="GO:0042910">
    <property type="term" value="F:xenobiotic transmembrane transporter activity"/>
    <property type="evidence" value="ECO:0007669"/>
    <property type="project" value="InterPro"/>
</dbReference>
<evidence type="ECO:0000256" key="1">
    <source>
        <dbReference type="ARBA" id="ARBA00004141"/>
    </source>
</evidence>
<dbReference type="EMBL" id="JH817060">
    <property type="protein sequence ID" value="EKC20699.1"/>
    <property type="molecule type" value="Genomic_DNA"/>
</dbReference>
<feature type="transmembrane region" description="Helical" evidence="6">
    <location>
        <begin position="174"/>
        <end position="196"/>
    </location>
</feature>
<dbReference type="HOGENOM" id="CLU_461720_0_0_1"/>
<dbReference type="GO" id="GO:1990961">
    <property type="term" value="P:xenobiotic detoxification by transmembrane export across the plasma membrane"/>
    <property type="evidence" value="ECO:0007669"/>
    <property type="project" value="InterPro"/>
</dbReference>
<dbReference type="NCBIfam" id="TIGR00797">
    <property type="entry name" value="matE"/>
    <property type="match status" value="1"/>
</dbReference>
<feature type="transmembrane region" description="Helical" evidence="6">
    <location>
        <begin position="535"/>
        <end position="559"/>
    </location>
</feature>
<evidence type="ECO:0000256" key="4">
    <source>
        <dbReference type="ARBA" id="ARBA00022989"/>
    </source>
</evidence>
<feature type="transmembrane region" description="Helical" evidence="6">
    <location>
        <begin position="309"/>
        <end position="331"/>
    </location>
</feature>
<dbReference type="Pfam" id="PF01554">
    <property type="entry name" value="MatE"/>
    <property type="match status" value="2"/>
</dbReference>
<dbReference type="InterPro" id="IPR045069">
    <property type="entry name" value="MATE_euk"/>
</dbReference>
<keyword evidence="4 6" id="KW-1133">Transmembrane helix</keyword>
<comment type="subcellular location">
    <subcellularLocation>
        <location evidence="1">Membrane</location>
        <topology evidence="1">Multi-pass membrane protein</topology>
    </subcellularLocation>
</comment>
<reference evidence="7" key="1">
    <citation type="journal article" date="2012" name="Nature">
        <title>The oyster genome reveals stress adaptation and complexity of shell formation.</title>
        <authorList>
            <person name="Zhang G."/>
            <person name="Fang X."/>
            <person name="Guo X."/>
            <person name="Li L."/>
            <person name="Luo R."/>
            <person name="Xu F."/>
            <person name="Yang P."/>
            <person name="Zhang L."/>
            <person name="Wang X."/>
            <person name="Qi H."/>
            <person name="Xiong Z."/>
            <person name="Que H."/>
            <person name="Xie Y."/>
            <person name="Holland P.W."/>
            <person name="Paps J."/>
            <person name="Zhu Y."/>
            <person name="Wu F."/>
            <person name="Chen Y."/>
            <person name="Wang J."/>
            <person name="Peng C."/>
            <person name="Meng J."/>
            <person name="Yang L."/>
            <person name="Liu J."/>
            <person name="Wen B."/>
            <person name="Zhang N."/>
            <person name="Huang Z."/>
            <person name="Zhu Q."/>
            <person name="Feng Y."/>
            <person name="Mount A."/>
            <person name="Hedgecock D."/>
            <person name="Xu Z."/>
            <person name="Liu Y."/>
            <person name="Domazet-Loso T."/>
            <person name="Du Y."/>
            <person name="Sun X."/>
            <person name="Zhang S."/>
            <person name="Liu B."/>
            <person name="Cheng P."/>
            <person name="Jiang X."/>
            <person name="Li J."/>
            <person name="Fan D."/>
            <person name="Wang W."/>
            <person name="Fu W."/>
            <person name="Wang T."/>
            <person name="Wang B."/>
            <person name="Zhang J."/>
            <person name="Peng Z."/>
            <person name="Li Y."/>
            <person name="Li N."/>
            <person name="Wang J."/>
            <person name="Chen M."/>
            <person name="He Y."/>
            <person name="Tan F."/>
            <person name="Song X."/>
            <person name="Zheng Q."/>
            <person name="Huang R."/>
            <person name="Yang H."/>
            <person name="Du X."/>
            <person name="Chen L."/>
            <person name="Yang M."/>
            <person name="Gaffney P.M."/>
            <person name="Wang S."/>
            <person name="Luo L."/>
            <person name="She Z."/>
            <person name="Ming Y."/>
            <person name="Huang W."/>
            <person name="Zhang S."/>
            <person name="Huang B."/>
            <person name="Zhang Y."/>
            <person name="Qu T."/>
            <person name="Ni P."/>
            <person name="Miao G."/>
            <person name="Wang J."/>
            <person name="Wang Q."/>
            <person name="Steinberg C.E."/>
            <person name="Wang H."/>
            <person name="Li N."/>
            <person name="Qian L."/>
            <person name="Zhang G."/>
            <person name="Li Y."/>
            <person name="Yang H."/>
            <person name="Liu X."/>
            <person name="Wang J."/>
            <person name="Yin Y."/>
            <person name="Wang J."/>
        </authorList>
    </citation>
    <scope>NUCLEOTIDE SEQUENCE [LARGE SCALE GENOMIC DNA]</scope>
    <source>
        <strain evidence="7">05x7-T-G4-1.051#20</strain>
    </source>
</reference>
<dbReference type="AlphaFoldDB" id="K1PPC1"/>
<dbReference type="GO" id="GO:0016020">
    <property type="term" value="C:membrane"/>
    <property type="evidence" value="ECO:0007669"/>
    <property type="project" value="UniProtKB-SubCell"/>
</dbReference>
<organism evidence="7">
    <name type="scientific">Magallana gigas</name>
    <name type="common">Pacific oyster</name>
    <name type="synonym">Crassostrea gigas</name>
    <dbReference type="NCBI Taxonomy" id="29159"/>
    <lineage>
        <taxon>Eukaryota</taxon>
        <taxon>Metazoa</taxon>
        <taxon>Spiralia</taxon>
        <taxon>Lophotrochozoa</taxon>
        <taxon>Mollusca</taxon>
        <taxon>Bivalvia</taxon>
        <taxon>Autobranchia</taxon>
        <taxon>Pteriomorphia</taxon>
        <taxon>Ostreida</taxon>
        <taxon>Ostreoidea</taxon>
        <taxon>Ostreidae</taxon>
        <taxon>Magallana</taxon>
    </lineage>
</organism>
<protein>
    <recommendedName>
        <fullName evidence="6">Multidrug and toxin extrusion protein</fullName>
    </recommendedName>
</protein>
<evidence type="ECO:0000313" key="7">
    <source>
        <dbReference type="EMBL" id="EKC20699.1"/>
    </source>
</evidence>
<dbReference type="InterPro" id="IPR002528">
    <property type="entry name" value="MATE_fam"/>
</dbReference>
<sequence length="591" mass="64190">MAESVGRYLGSDNFSLIDTTEKTIANRPTRSIWILMLSCLPCWAVFLNAGIILQAIGQDKVVSRVAEEYATVFIAGLPGYGLNILLSKYIQVQSIVIPSLLIGLIINLLNGGFHALFIYVFEMNTRGAALAAVLTHWSSVLFHVLFITCKGYYKTTWTGWSKESFNDWGHYVKLAIPGLLMICMEFWGLEIIVLLSGYLGKADLAANTIGYYTGGLSYMIIFGMSLAAGMRIGLLLGAGDSEQARIASRVALCCNLIIAFVIAILFASLKDYIPKIFSSDADVLELASPVMLQLAIYKVFDTTQANCGGILRGIGLHAFGAIFNFIGYYVITLPISIPLMLRTHLGVSGAWWGMIVGSFTVSVIYLIKIFTIDWEKEAEKALERAGVNRTDIDTKPIIEHDELKSIRMTEFSDENKNYNSMNDLPEPFNESETQSSYHKNIVVALGNAVLLGLSSAADTLFSQIQGSGNREELGVVLQRGTGLTSKTELAAYASLFIVGLMITGVVFGMSVAVSMRVGIHLGAGNSDQANVSSRVTIGFGCAWFGTIAGAVVLCVAFSIRINTVDWKQESIKLQFSRGGGLGPLTPSAHED</sequence>
<name>K1PPC1_MAGGI</name>
<accession>K1PPC1</accession>